<feature type="compositionally biased region" description="Polar residues" evidence="7">
    <location>
        <begin position="752"/>
        <end position="761"/>
    </location>
</feature>
<gene>
    <name evidence="9" type="ORF">K460DRAFT_409137</name>
</gene>
<feature type="domain" description="PNPLA" evidence="8">
    <location>
        <begin position="221"/>
        <end position="419"/>
    </location>
</feature>
<dbReference type="GeneID" id="63854476"/>
<dbReference type="GO" id="GO:0016020">
    <property type="term" value="C:membrane"/>
    <property type="evidence" value="ECO:0007669"/>
    <property type="project" value="UniProtKB-SubCell"/>
</dbReference>
<dbReference type="Gene3D" id="3.40.1090.10">
    <property type="entry name" value="Cytosolic phospholipase A2 catalytic domain"/>
    <property type="match status" value="2"/>
</dbReference>
<dbReference type="RefSeq" id="XP_040784244.1">
    <property type="nucleotide sequence ID" value="XM_040937226.1"/>
</dbReference>
<dbReference type="GO" id="GO:0006641">
    <property type="term" value="P:triglyceride metabolic process"/>
    <property type="evidence" value="ECO:0007669"/>
    <property type="project" value="UniProtKB-ARBA"/>
</dbReference>
<feature type="short sequence motif" description="GXSXG" evidence="5">
    <location>
        <begin position="252"/>
        <end position="256"/>
    </location>
</feature>
<evidence type="ECO:0000256" key="2">
    <source>
        <dbReference type="ARBA" id="ARBA00022801"/>
    </source>
</evidence>
<feature type="active site" description="Proton acceptor" evidence="5">
    <location>
        <position position="406"/>
    </location>
</feature>
<evidence type="ECO:0000259" key="8">
    <source>
        <dbReference type="PROSITE" id="PS51635"/>
    </source>
</evidence>
<keyword evidence="10" id="KW-1185">Reference proteome</keyword>
<comment type="caution">
    <text evidence="9">The sequence shown here is derived from an EMBL/GenBank/DDBJ whole genome shotgun (WGS) entry which is preliminary data.</text>
</comment>
<reference evidence="9" key="1">
    <citation type="submission" date="2020-01" db="EMBL/GenBank/DDBJ databases">
        <authorList>
            <consortium name="DOE Joint Genome Institute"/>
            <person name="Haridas S."/>
            <person name="Albert R."/>
            <person name="Binder M."/>
            <person name="Bloem J."/>
            <person name="Labutti K."/>
            <person name="Salamov A."/>
            <person name="Andreopoulos B."/>
            <person name="Baker S.E."/>
            <person name="Barry K."/>
            <person name="Bills G."/>
            <person name="Bluhm B.H."/>
            <person name="Cannon C."/>
            <person name="Castanera R."/>
            <person name="Culley D.E."/>
            <person name="Daum C."/>
            <person name="Ezra D."/>
            <person name="Gonzalez J.B."/>
            <person name="Henrissat B."/>
            <person name="Kuo A."/>
            <person name="Liang C."/>
            <person name="Lipzen A."/>
            <person name="Lutzoni F."/>
            <person name="Magnuson J."/>
            <person name="Mondo S."/>
            <person name="Nolan M."/>
            <person name="Ohm R."/>
            <person name="Pangilinan J."/>
            <person name="Park H.-J."/>
            <person name="Ramirez L."/>
            <person name="Alfaro M."/>
            <person name="Sun H."/>
            <person name="Tritt A."/>
            <person name="Yoshinaga Y."/>
            <person name="Zwiers L.-H."/>
            <person name="Turgeon B.G."/>
            <person name="Goodwin S.B."/>
            <person name="Spatafora J.W."/>
            <person name="Crous P.W."/>
            <person name="Grigoriev I.V."/>
        </authorList>
    </citation>
    <scope>NUCLEOTIDE SEQUENCE</scope>
    <source>
        <strain evidence="9">CBS 394.84</strain>
    </source>
</reference>
<keyword evidence="3 5" id="KW-0442">Lipid degradation</keyword>
<evidence type="ECO:0000256" key="1">
    <source>
        <dbReference type="ARBA" id="ARBA00002682"/>
    </source>
</evidence>
<feature type="active site" description="Nucleophile" evidence="5">
    <location>
        <position position="254"/>
    </location>
</feature>
<comment type="similarity">
    <text evidence="6">Belongs to the PLPL family.</text>
</comment>
<keyword evidence="4 5" id="KW-0443">Lipid metabolism</keyword>
<dbReference type="Pfam" id="PF01734">
    <property type="entry name" value="Patatin"/>
    <property type="match status" value="1"/>
</dbReference>
<evidence type="ECO:0000313" key="9">
    <source>
        <dbReference type="EMBL" id="KAF1841681.1"/>
    </source>
</evidence>
<comment type="function">
    <text evidence="1">Probable lipid hydrolase.</text>
</comment>
<dbReference type="PANTHER" id="PTHR14226">
    <property type="entry name" value="NEUROPATHY TARGET ESTERASE/SWISS CHEESE D.MELANOGASTER"/>
    <property type="match status" value="1"/>
</dbReference>
<feature type="region of interest" description="Disordered" evidence="7">
    <location>
        <begin position="752"/>
        <end position="849"/>
    </location>
</feature>
<accession>A0A9P4G9V7</accession>
<dbReference type="InterPro" id="IPR021771">
    <property type="entry name" value="Triacylglycerol_lipase_N"/>
</dbReference>
<dbReference type="Proteomes" id="UP000800039">
    <property type="component" value="Unassembled WGS sequence"/>
</dbReference>
<dbReference type="CDD" id="cd07230">
    <property type="entry name" value="Pat_TGL4-5_like"/>
    <property type="match status" value="1"/>
</dbReference>
<dbReference type="EC" id="3.1.1.-" evidence="6"/>
<feature type="short sequence motif" description="GXGXXG" evidence="5">
    <location>
        <begin position="225"/>
        <end position="230"/>
    </location>
</feature>
<dbReference type="GO" id="GO:0016042">
    <property type="term" value="P:lipid catabolic process"/>
    <property type="evidence" value="ECO:0007669"/>
    <property type="project" value="UniProtKB-UniRule"/>
</dbReference>
<proteinExistence type="inferred from homology"/>
<dbReference type="Pfam" id="PF11815">
    <property type="entry name" value="DUF3336"/>
    <property type="match status" value="1"/>
</dbReference>
<comment type="caution">
    <text evidence="5">Lacks conserved residue(s) required for the propagation of feature annotation.</text>
</comment>
<dbReference type="EMBL" id="ML976618">
    <property type="protein sequence ID" value="KAF1841681.1"/>
    <property type="molecule type" value="Genomic_DNA"/>
</dbReference>
<dbReference type="InterPro" id="IPR016035">
    <property type="entry name" value="Acyl_Trfase/lysoPLipase"/>
</dbReference>
<dbReference type="SUPFAM" id="SSF52151">
    <property type="entry name" value="FabD/lysophospholipase-like"/>
    <property type="match status" value="1"/>
</dbReference>
<feature type="region of interest" description="Disordered" evidence="7">
    <location>
        <begin position="671"/>
        <end position="708"/>
    </location>
</feature>
<dbReference type="GO" id="GO:0004806">
    <property type="term" value="F:triacylglycerol lipase activity"/>
    <property type="evidence" value="ECO:0007669"/>
    <property type="project" value="InterPro"/>
</dbReference>
<sequence>MSLLSDTVLAGGSTRLHIAGRGQKSAQEVLRKSKSHGSFLTPLVQLVRDPAGTLGSAIGNYNVPDTDAAASEAHRRQILYLRMKDAESYDEWKAAATELDVLEGNEAWKEQHDSPEYDAALVAARLRELDHARLDCDVRRMLFLIRTTLTRGLGDMGQLRLYKHSHIGTKRLIERYIDSAQQTMAALLDVSAKQGDQCPVEPRRLVEQLLQTRQSFGRSALLLSGGGTFGMNHIGVVKCLWEARLLPRIISGASAGSIVSAVLCTKTDEEIPDVLHEFCYGDLNVFDNPSESDTVIHKAVRMLKSGVLFDISHLMRVMRGLLGDITFQEAYNRTRRILNIPVSTSSLYELPRLLNYITAPNVMIWSAVCTSCSVPLVYKKASLLAKDPKTGREVPWDPNPDTTWIDGSVDNDLPMTRLAELFNVNHFIVSQVNPHVVPFLAKEEEIVAAEAHQGTTVPAGPSWLSTAASLARGEVLHRLQGFADIGFLPNIVTKARSVLSQRYSGDINIFPKISYADFPRVLSNPTTEYMIGCMLTGQRATWPKLSRIQNHVAIELALDDTIQKLRARVVFFTPSQVDLRLNNLGRPLSHGNDLAPVHRTKSVHKITRFKLKTEPPSPILRKSAPTSPLLSRATLRSPFQTTPKQHYKSDASKPRSSGALTIDASSLDVISSSANDSSDQDYFADPESDTTDVLSSPSPPTSPSVQGLTLWPSVRQTPMIAAPHPTTTYPATPAVTTAIDRRTGTLLNLAMTSATGTSPSSPERRYKRLFHPDGPITPEPNSGASRLELRDISTPPHTETKSNSRPGSRRGSGGGNGSTLGLTLDHSGTRGMLLRKKSYKQMTPDDPME</sequence>
<dbReference type="InterPro" id="IPR050301">
    <property type="entry name" value="NTE"/>
</dbReference>
<keyword evidence="2 5" id="KW-0378">Hydrolase</keyword>
<evidence type="ECO:0000256" key="4">
    <source>
        <dbReference type="ARBA" id="ARBA00023098"/>
    </source>
</evidence>
<comment type="subcellular location">
    <subcellularLocation>
        <location evidence="6">Membrane</location>
        <topology evidence="6">Single-pass membrane protein</topology>
    </subcellularLocation>
</comment>
<dbReference type="OrthoDB" id="10049244at2759"/>
<evidence type="ECO:0000313" key="10">
    <source>
        <dbReference type="Proteomes" id="UP000800039"/>
    </source>
</evidence>
<evidence type="ECO:0000256" key="7">
    <source>
        <dbReference type="SAM" id="MobiDB-lite"/>
    </source>
</evidence>
<organism evidence="9 10">
    <name type="scientific">Cucurbitaria berberidis CBS 394.84</name>
    <dbReference type="NCBI Taxonomy" id="1168544"/>
    <lineage>
        <taxon>Eukaryota</taxon>
        <taxon>Fungi</taxon>
        <taxon>Dikarya</taxon>
        <taxon>Ascomycota</taxon>
        <taxon>Pezizomycotina</taxon>
        <taxon>Dothideomycetes</taxon>
        <taxon>Pleosporomycetidae</taxon>
        <taxon>Pleosporales</taxon>
        <taxon>Pleosporineae</taxon>
        <taxon>Cucurbitariaceae</taxon>
        <taxon>Cucurbitaria</taxon>
    </lineage>
</organism>
<protein>
    <recommendedName>
        <fullName evidence="6">Patatin-like phospholipase domain-containing protein</fullName>
        <ecNumber evidence="6">3.1.1.-</ecNumber>
    </recommendedName>
</protein>
<evidence type="ECO:0000256" key="6">
    <source>
        <dbReference type="RuleBase" id="RU362055"/>
    </source>
</evidence>
<comment type="function">
    <text evidence="6">Lipid hydrolase.</text>
</comment>
<dbReference type="PANTHER" id="PTHR14226:SF10">
    <property type="entry name" value="TRIACYLGLYCEROL LIPASE 4-RELATED"/>
    <property type="match status" value="1"/>
</dbReference>
<dbReference type="InterPro" id="IPR002641">
    <property type="entry name" value="PNPLA_dom"/>
</dbReference>
<evidence type="ECO:0000256" key="3">
    <source>
        <dbReference type="ARBA" id="ARBA00022963"/>
    </source>
</evidence>
<feature type="region of interest" description="Disordered" evidence="7">
    <location>
        <begin position="614"/>
        <end position="659"/>
    </location>
</feature>
<feature type="compositionally biased region" description="Acidic residues" evidence="7">
    <location>
        <begin position="678"/>
        <end position="690"/>
    </location>
</feature>
<dbReference type="PROSITE" id="PS51635">
    <property type="entry name" value="PNPLA"/>
    <property type="match status" value="1"/>
</dbReference>
<dbReference type="AlphaFoldDB" id="A0A9P4G9V7"/>
<evidence type="ECO:0000256" key="5">
    <source>
        <dbReference type="PROSITE-ProRule" id="PRU01161"/>
    </source>
</evidence>
<name>A0A9P4G9V7_9PLEO</name>